<evidence type="ECO:0000256" key="1">
    <source>
        <dbReference type="ARBA" id="ARBA00023125"/>
    </source>
</evidence>
<gene>
    <name evidence="6" type="ORF">APLA_LOCUS13031</name>
    <name evidence="7" type="ORF">APLA_LOCUS16734</name>
</gene>
<evidence type="ECO:0008006" key="10">
    <source>
        <dbReference type="Google" id="ProtNLM"/>
    </source>
</evidence>
<evidence type="ECO:0000259" key="5">
    <source>
        <dbReference type="Pfam" id="PF24903"/>
    </source>
</evidence>
<evidence type="ECO:0000259" key="4">
    <source>
        <dbReference type="Pfam" id="PF16900"/>
    </source>
</evidence>
<dbReference type="EMBL" id="CADEBC010000550">
    <property type="protein sequence ID" value="CAB3251433.1"/>
    <property type="molecule type" value="Genomic_DNA"/>
</dbReference>
<dbReference type="Proteomes" id="UP000494256">
    <property type="component" value="Unassembled WGS sequence"/>
</dbReference>
<dbReference type="SUPFAM" id="SSF50249">
    <property type="entry name" value="Nucleic acid-binding proteins"/>
    <property type="match status" value="1"/>
</dbReference>
<dbReference type="PANTHER" id="PTHR21166">
    <property type="entry name" value="CELL DIVISION CONTROL PROTEIN 24 OB DOMAIN-CONTAINING PROTEIN-RELATED"/>
    <property type="match status" value="1"/>
</dbReference>
<evidence type="ECO:0000256" key="2">
    <source>
        <dbReference type="ARBA" id="ARBA00023254"/>
    </source>
</evidence>
<sequence>MAGVQKVKLDNLNINIKNALIVGIIIAKNSPRIVGSKKKNGDSRGVTSFTIRDSEIDTINIDVWGSEYFVLTFYERFLVGDVVDIISPKICVKSGDNENYRPQVTSPFYLSLNEGISDVTTHSGDTFSAYLPLIHIPTKQSSGYYGLAEVLKLPEENNNVYVDLLVVVKSVKPPKTIKTKTGLHMSVRGVEIVDNTTPASVTLDIFDNDTIQRAEEWRSLESVLFIADARVSWRTRAVTVQSCARTVITHQPHTADAEALRLYIRNQASARGGEAAAWAAWSGERASAASVAQVRDRAAGATPFCASLHVLVTHIDLDALDTTYCFLLLLLIRMIPRRLSISATLLFTEDNNIEDIRIRCADHTGELTARLPVNVLEDTFGHSLERLKSMSNDERAALGWNFLLEQCYVKLAISPPRLLVLAMRRATQADPIPLY</sequence>
<keyword evidence="1" id="KW-0238">DNA-binding</keyword>
<evidence type="ECO:0000256" key="3">
    <source>
        <dbReference type="ARBA" id="ARBA00038329"/>
    </source>
</evidence>
<protein>
    <recommendedName>
        <fullName evidence="10">Meiosis-specific with OB domain-containing protein</fullName>
    </recommendedName>
</protein>
<dbReference type="GO" id="GO:0000712">
    <property type="term" value="P:resolution of meiotic recombination intermediates"/>
    <property type="evidence" value="ECO:0007669"/>
    <property type="project" value="TreeGrafter"/>
</dbReference>
<dbReference type="InterPro" id="IPR031657">
    <property type="entry name" value="REPA_OB_2"/>
</dbReference>
<evidence type="ECO:0000313" key="8">
    <source>
        <dbReference type="Proteomes" id="UP000494106"/>
    </source>
</evidence>
<evidence type="ECO:0000313" key="7">
    <source>
        <dbReference type="EMBL" id="CAB3259774.1"/>
    </source>
</evidence>
<dbReference type="GO" id="GO:0008310">
    <property type="term" value="F:single-stranded DNA 3'-5' DNA exonuclease activity"/>
    <property type="evidence" value="ECO:0007669"/>
    <property type="project" value="TreeGrafter"/>
</dbReference>
<dbReference type="GO" id="GO:0003697">
    <property type="term" value="F:single-stranded DNA binding"/>
    <property type="evidence" value="ECO:0007669"/>
    <property type="project" value="TreeGrafter"/>
</dbReference>
<dbReference type="InterPro" id="IPR052469">
    <property type="entry name" value="MEIOB"/>
</dbReference>
<comment type="similarity">
    <text evidence="3">Belongs to the MEIOB family.</text>
</comment>
<name>A0A8S1AND0_ARCPL</name>
<reference evidence="8 9" key="1">
    <citation type="submission" date="2020-04" db="EMBL/GenBank/DDBJ databases">
        <authorList>
            <person name="Wallbank WR R."/>
            <person name="Pardo Diaz C."/>
            <person name="Kozak K."/>
            <person name="Martin S."/>
            <person name="Jiggins C."/>
            <person name="Moest M."/>
            <person name="Warren A I."/>
            <person name="Byers J.R.P. K."/>
            <person name="Montejo-Kovacevich G."/>
            <person name="Yen C E."/>
        </authorList>
    </citation>
    <scope>NUCLEOTIDE SEQUENCE [LARGE SCALE GENOMIC DNA]</scope>
</reference>
<dbReference type="PANTHER" id="PTHR21166:SF2">
    <property type="entry name" value="CELL DIVISION CONTROL PROTEIN 24 OB DOMAIN-CONTAINING PROTEIN-RELATED"/>
    <property type="match status" value="1"/>
</dbReference>
<evidence type="ECO:0000313" key="9">
    <source>
        <dbReference type="Proteomes" id="UP000494256"/>
    </source>
</evidence>
<evidence type="ECO:0000313" key="6">
    <source>
        <dbReference type="EMBL" id="CAB3251433.1"/>
    </source>
</evidence>
<feature type="domain" description="MEIOB-like N-terminal" evidence="5">
    <location>
        <begin position="3"/>
        <end position="139"/>
    </location>
</feature>
<dbReference type="Proteomes" id="UP000494106">
    <property type="component" value="Unassembled WGS sequence"/>
</dbReference>
<dbReference type="Gene3D" id="2.40.50.140">
    <property type="entry name" value="Nucleic acid-binding proteins"/>
    <property type="match status" value="2"/>
</dbReference>
<keyword evidence="8" id="KW-1185">Reference proteome</keyword>
<dbReference type="InterPro" id="IPR056880">
    <property type="entry name" value="OB_MEIOB_N"/>
</dbReference>
<keyword evidence="2" id="KW-0469">Meiosis</keyword>
<proteinExistence type="inferred from homology"/>
<accession>A0A8S1AND0</accession>
<dbReference type="InterPro" id="IPR012340">
    <property type="entry name" value="NA-bd_OB-fold"/>
</dbReference>
<dbReference type="OrthoDB" id="9937820at2759"/>
<dbReference type="Pfam" id="PF24903">
    <property type="entry name" value="OB_MEIOB_N"/>
    <property type="match status" value="1"/>
</dbReference>
<dbReference type="Pfam" id="PF16900">
    <property type="entry name" value="REPA_OB_2"/>
    <property type="match status" value="1"/>
</dbReference>
<dbReference type="AlphaFoldDB" id="A0A8S1AND0"/>
<comment type="caution">
    <text evidence="6">The sequence shown here is derived from an EMBL/GenBank/DDBJ whole genome shotgun (WGS) entry which is preliminary data.</text>
</comment>
<dbReference type="EMBL" id="CADEBD010000745">
    <property type="protein sequence ID" value="CAB3259774.1"/>
    <property type="molecule type" value="Genomic_DNA"/>
</dbReference>
<feature type="domain" description="Replication protein A OB" evidence="4">
    <location>
        <begin position="153"/>
        <end position="244"/>
    </location>
</feature>
<organism evidence="6 8">
    <name type="scientific">Arctia plantaginis</name>
    <name type="common">Wood tiger moth</name>
    <name type="synonym">Phalaena plantaginis</name>
    <dbReference type="NCBI Taxonomy" id="874455"/>
    <lineage>
        <taxon>Eukaryota</taxon>
        <taxon>Metazoa</taxon>
        <taxon>Ecdysozoa</taxon>
        <taxon>Arthropoda</taxon>
        <taxon>Hexapoda</taxon>
        <taxon>Insecta</taxon>
        <taxon>Pterygota</taxon>
        <taxon>Neoptera</taxon>
        <taxon>Endopterygota</taxon>
        <taxon>Lepidoptera</taxon>
        <taxon>Glossata</taxon>
        <taxon>Ditrysia</taxon>
        <taxon>Noctuoidea</taxon>
        <taxon>Erebidae</taxon>
        <taxon>Arctiinae</taxon>
        <taxon>Arctia</taxon>
    </lineage>
</organism>